<accession>A0AAD2K106</accession>
<protein>
    <submittedName>
        <fullName evidence="1">Uncharacterized protein</fullName>
    </submittedName>
</protein>
<sequence>IPSRCISISMTIRSEHFFGLVYPKILAGCYGTIFRRPVPRQLQSSPGMSNRRVEQLVRDLGTMRSFDVWVIWVKRRGSSVANLYETVHIG</sequence>
<organism evidence="1 2">
    <name type="scientific">Mycena citricolor</name>
    <dbReference type="NCBI Taxonomy" id="2018698"/>
    <lineage>
        <taxon>Eukaryota</taxon>
        <taxon>Fungi</taxon>
        <taxon>Dikarya</taxon>
        <taxon>Basidiomycota</taxon>
        <taxon>Agaricomycotina</taxon>
        <taxon>Agaricomycetes</taxon>
        <taxon>Agaricomycetidae</taxon>
        <taxon>Agaricales</taxon>
        <taxon>Marasmiineae</taxon>
        <taxon>Mycenaceae</taxon>
        <taxon>Mycena</taxon>
    </lineage>
</organism>
<name>A0AAD2K106_9AGAR</name>
<evidence type="ECO:0000313" key="1">
    <source>
        <dbReference type="EMBL" id="CAK5271374.1"/>
    </source>
</evidence>
<dbReference type="Proteomes" id="UP001295794">
    <property type="component" value="Unassembled WGS sequence"/>
</dbReference>
<evidence type="ECO:0000313" key="2">
    <source>
        <dbReference type="Proteomes" id="UP001295794"/>
    </source>
</evidence>
<proteinExistence type="predicted"/>
<dbReference type="AlphaFoldDB" id="A0AAD2K106"/>
<feature type="non-terminal residue" evidence="1">
    <location>
        <position position="1"/>
    </location>
</feature>
<reference evidence="1" key="1">
    <citation type="submission" date="2023-11" db="EMBL/GenBank/DDBJ databases">
        <authorList>
            <person name="De Vega J J."/>
            <person name="De Vega J J."/>
        </authorList>
    </citation>
    <scope>NUCLEOTIDE SEQUENCE</scope>
</reference>
<gene>
    <name evidence="1" type="ORF">MYCIT1_LOCUS16370</name>
</gene>
<keyword evidence="2" id="KW-1185">Reference proteome</keyword>
<dbReference type="EMBL" id="CAVNYO010000170">
    <property type="protein sequence ID" value="CAK5271374.1"/>
    <property type="molecule type" value="Genomic_DNA"/>
</dbReference>
<comment type="caution">
    <text evidence="1">The sequence shown here is derived from an EMBL/GenBank/DDBJ whole genome shotgun (WGS) entry which is preliminary data.</text>
</comment>